<evidence type="ECO:0000313" key="2">
    <source>
        <dbReference type="Proteomes" id="UP000606974"/>
    </source>
</evidence>
<dbReference type="EMBL" id="JAACFV010000003">
    <property type="protein sequence ID" value="KAF7513923.1"/>
    <property type="molecule type" value="Genomic_DNA"/>
</dbReference>
<reference evidence="1" key="1">
    <citation type="submission" date="2020-02" db="EMBL/GenBank/DDBJ databases">
        <authorList>
            <person name="Palmer J.M."/>
        </authorList>
    </citation>
    <scope>NUCLEOTIDE SEQUENCE</scope>
    <source>
        <strain evidence="1">EPUS1.4</strain>
        <tissue evidence="1">Thallus</tissue>
    </source>
</reference>
<proteinExistence type="predicted"/>
<keyword evidence="2" id="KW-1185">Reference proteome</keyword>
<protein>
    <submittedName>
        <fullName evidence="1">Uncharacterized protein</fullName>
    </submittedName>
</protein>
<dbReference type="AlphaFoldDB" id="A0A8H7ARA1"/>
<sequence length="85" mass="9713">MTEDNIREPFAQGTFLFENISIVVMIMHQDQSALKLQTANIATGFKVVDSIFASSELAQGWLTIWAGTFLLIIEFTEFRAFLQFY</sequence>
<dbReference type="Proteomes" id="UP000606974">
    <property type="component" value="Unassembled WGS sequence"/>
</dbReference>
<comment type="caution">
    <text evidence="1">The sequence shown here is derived from an EMBL/GenBank/DDBJ whole genome shotgun (WGS) entry which is preliminary data.</text>
</comment>
<name>A0A8H7ARA1_9EURO</name>
<organism evidence="1 2">
    <name type="scientific">Endocarpon pusillum</name>
    <dbReference type="NCBI Taxonomy" id="364733"/>
    <lineage>
        <taxon>Eukaryota</taxon>
        <taxon>Fungi</taxon>
        <taxon>Dikarya</taxon>
        <taxon>Ascomycota</taxon>
        <taxon>Pezizomycotina</taxon>
        <taxon>Eurotiomycetes</taxon>
        <taxon>Chaetothyriomycetidae</taxon>
        <taxon>Verrucariales</taxon>
        <taxon>Verrucariaceae</taxon>
        <taxon>Endocarpon</taxon>
    </lineage>
</organism>
<accession>A0A8H7ARA1</accession>
<evidence type="ECO:0000313" key="1">
    <source>
        <dbReference type="EMBL" id="KAF7513923.1"/>
    </source>
</evidence>
<gene>
    <name evidence="1" type="ORF">GJ744_006537</name>
</gene>